<evidence type="ECO:0000259" key="3">
    <source>
        <dbReference type="Pfam" id="PF00589"/>
    </source>
</evidence>
<accession>A0A5K7YFZ0</accession>
<dbReference type="GO" id="GO:0015074">
    <property type="term" value="P:DNA integration"/>
    <property type="evidence" value="ECO:0007669"/>
    <property type="project" value="InterPro"/>
</dbReference>
<dbReference type="InterPro" id="IPR002104">
    <property type="entry name" value="Integrase_catalytic"/>
</dbReference>
<evidence type="ECO:0000256" key="1">
    <source>
        <dbReference type="ARBA" id="ARBA00023172"/>
    </source>
</evidence>
<sequence length="61" mass="6896">MEAGYDIRKIQVLMGHSRLSTTMIYLHVSRETLSKIPSPLDLIEGDHTHKEDTTDASNQIT</sequence>
<keyword evidence="5" id="KW-1185">Reference proteome</keyword>
<dbReference type="InterPro" id="IPR011010">
    <property type="entry name" value="DNA_brk_join_enz"/>
</dbReference>
<proteinExistence type="predicted"/>
<feature type="domain" description="Tyr recombinase" evidence="3">
    <location>
        <begin position="2"/>
        <end position="30"/>
    </location>
</feature>
<dbReference type="AlphaFoldDB" id="A0A5K7YFZ0"/>
<evidence type="ECO:0000313" key="4">
    <source>
        <dbReference type="EMBL" id="BBO67976.1"/>
    </source>
</evidence>
<dbReference type="InterPro" id="IPR013762">
    <property type="entry name" value="Integrase-like_cat_sf"/>
</dbReference>
<dbReference type="KEGG" id="dalk:DSCA_19060"/>
<organism evidence="4 5">
    <name type="scientific">Desulfosarcina alkanivorans</name>
    <dbReference type="NCBI Taxonomy" id="571177"/>
    <lineage>
        <taxon>Bacteria</taxon>
        <taxon>Pseudomonadati</taxon>
        <taxon>Thermodesulfobacteriota</taxon>
        <taxon>Desulfobacteria</taxon>
        <taxon>Desulfobacterales</taxon>
        <taxon>Desulfosarcinaceae</taxon>
        <taxon>Desulfosarcina</taxon>
    </lineage>
</organism>
<reference evidence="4 5" key="1">
    <citation type="submission" date="2019-11" db="EMBL/GenBank/DDBJ databases">
        <title>Comparative genomics of hydrocarbon-degrading Desulfosarcina strains.</title>
        <authorList>
            <person name="Watanabe M."/>
            <person name="Kojima H."/>
            <person name="Fukui M."/>
        </authorList>
    </citation>
    <scope>NUCLEOTIDE SEQUENCE [LARGE SCALE GENOMIC DNA]</scope>
    <source>
        <strain evidence="4 5">PL12</strain>
    </source>
</reference>
<evidence type="ECO:0000256" key="2">
    <source>
        <dbReference type="SAM" id="MobiDB-lite"/>
    </source>
</evidence>
<dbReference type="SUPFAM" id="SSF56349">
    <property type="entry name" value="DNA breaking-rejoining enzymes"/>
    <property type="match status" value="1"/>
</dbReference>
<keyword evidence="1" id="KW-0233">DNA recombination</keyword>
<dbReference type="Gene3D" id="1.10.443.10">
    <property type="entry name" value="Intergrase catalytic core"/>
    <property type="match status" value="1"/>
</dbReference>
<dbReference type="Pfam" id="PF00589">
    <property type="entry name" value="Phage_integrase"/>
    <property type="match status" value="1"/>
</dbReference>
<name>A0A5K7YFZ0_9BACT</name>
<dbReference type="OrthoDB" id="9801717at2"/>
<feature type="region of interest" description="Disordered" evidence="2">
    <location>
        <begin position="39"/>
        <end position="61"/>
    </location>
</feature>
<evidence type="ECO:0000313" key="5">
    <source>
        <dbReference type="Proteomes" id="UP000427906"/>
    </source>
</evidence>
<protein>
    <recommendedName>
        <fullName evidence="3">Tyr recombinase domain-containing protein</fullName>
    </recommendedName>
</protein>
<dbReference type="EMBL" id="AP021874">
    <property type="protein sequence ID" value="BBO67976.1"/>
    <property type="molecule type" value="Genomic_DNA"/>
</dbReference>
<gene>
    <name evidence="4" type="ORF">DSCA_19060</name>
</gene>
<dbReference type="Proteomes" id="UP000427906">
    <property type="component" value="Chromosome"/>
</dbReference>
<dbReference type="GO" id="GO:0003677">
    <property type="term" value="F:DNA binding"/>
    <property type="evidence" value="ECO:0007669"/>
    <property type="project" value="InterPro"/>
</dbReference>
<dbReference type="GO" id="GO:0006310">
    <property type="term" value="P:DNA recombination"/>
    <property type="evidence" value="ECO:0007669"/>
    <property type="project" value="UniProtKB-KW"/>
</dbReference>
<feature type="compositionally biased region" description="Basic and acidic residues" evidence="2">
    <location>
        <begin position="44"/>
        <end position="53"/>
    </location>
</feature>